<dbReference type="Gene3D" id="1.10.287.1260">
    <property type="match status" value="1"/>
</dbReference>
<dbReference type="PANTHER" id="PTHR43634">
    <property type="entry name" value="OW CONDUCTANCE MECHANOSENSITIVE CHANNEL"/>
    <property type="match status" value="1"/>
</dbReference>
<reference evidence="6" key="1">
    <citation type="submission" date="2018-05" db="EMBL/GenBank/DDBJ databases">
        <authorList>
            <person name="Lanie J.A."/>
            <person name="Ng W.-L."/>
            <person name="Kazmierczak K.M."/>
            <person name="Andrzejewski T.M."/>
            <person name="Davidsen T.M."/>
            <person name="Wayne K.J."/>
            <person name="Tettelin H."/>
            <person name="Glass J.I."/>
            <person name="Rusch D."/>
            <person name="Podicherti R."/>
            <person name="Tsui H.-C.T."/>
            <person name="Winkler M.E."/>
        </authorList>
    </citation>
    <scope>NUCLEOTIDE SEQUENCE</scope>
</reference>
<dbReference type="GO" id="GO:0016020">
    <property type="term" value="C:membrane"/>
    <property type="evidence" value="ECO:0007669"/>
    <property type="project" value="UniProtKB-SubCell"/>
</dbReference>
<feature type="domain" description="Mechanosensitive ion channel transmembrane helices 2/3" evidence="5">
    <location>
        <begin position="151"/>
        <end position="192"/>
    </location>
</feature>
<protein>
    <recommendedName>
        <fullName evidence="7">Mechanosensitive ion channel inner membrane domain-containing protein</fullName>
    </recommendedName>
</protein>
<feature type="transmembrane region" description="Helical" evidence="3">
    <location>
        <begin position="102"/>
        <end position="127"/>
    </location>
</feature>
<evidence type="ECO:0008006" key="7">
    <source>
        <dbReference type="Google" id="ProtNLM"/>
    </source>
</evidence>
<evidence type="ECO:0000256" key="2">
    <source>
        <dbReference type="ARBA" id="ARBA00008017"/>
    </source>
</evidence>
<feature type="non-terminal residue" evidence="6">
    <location>
        <position position="225"/>
    </location>
</feature>
<evidence type="ECO:0000256" key="3">
    <source>
        <dbReference type="SAM" id="Phobius"/>
    </source>
</evidence>
<dbReference type="PANTHER" id="PTHR43634:SF2">
    <property type="entry name" value="LOW CONDUCTANCE MECHANOSENSITIVE CHANNEL YNAI"/>
    <property type="match status" value="1"/>
</dbReference>
<keyword evidence="3" id="KW-0812">Transmembrane</keyword>
<feature type="transmembrane region" description="Helical" evidence="3">
    <location>
        <begin position="172"/>
        <end position="191"/>
    </location>
</feature>
<dbReference type="GO" id="GO:0055085">
    <property type="term" value="P:transmembrane transport"/>
    <property type="evidence" value="ECO:0007669"/>
    <property type="project" value="InterPro"/>
</dbReference>
<feature type="transmembrane region" description="Helical" evidence="3">
    <location>
        <begin position="70"/>
        <end position="90"/>
    </location>
</feature>
<dbReference type="InterPro" id="IPR006685">
    <property type="entry name" value="MscS_channel_2nd"/>
</dbReference>
<dbReference type="InterPro" id="IPR011014">
    <property type="entry name" value="MscS_channel_TM-2"/>
</dbReference>
<evidence type="ECO:0000259" key="4">
    <source>
        <dbReference type="Pfam" id="PF00924"/>
    </source>
</evidence>
<keyword evidence="3" id="KW-0472">Membrane</keyword>
<dbReference type="EMBL" id="UINC01106401">
    <property type="protein sequence ID" value="SVC71040.1"/>
    <property type="molecule type" value="Genomic_DNA"/>
</dbReference>
<gene>
    <name evidence="6" type="ORF">METZ01_LOCUS323894</name>
</gene>
<feature type="transmembrane region" description="Helical" evidence="3">
    <location>
        <begin position="31"/>
        <end position="49"/>
    </location>
</feature>
<dbReference type="InterPro" id="IPR049142">
    <property type="entry name" value="MS_channel_1st"/>
</dbReference>
<evidence type="ECO:0000259" key="5">
    <source>
        <dbReference type="Pfam" id="PF21088"/>
    </source>
</evidence>
<evidence type="ECO:0000256" key="1">
    <source>
        <dbReference type="ARBA" id="ARBA00004141"/>
    </source>
</evidence>
<accession>A0A382PDZ7</accession>
<keyword evidence="3" id="KW-1133">Transmembrane helix</keyword>
<feature type="domain" description="Mechanosensitive ion channel MscS" evidence="4">
    <location>
        <begin position="193"/>
        <end position="220"/>
    </location>
</feature>
<evidence type="ECO:0000313" key="6">
    <source>
        <dbReference type="EMBL" id="SVC71040.1"/>
    </source>
</evidence>
<comment type="similarity">
    <text evidence="2">Belongs to the MscS (TC 1.A.23) family.</text>
</comment>
<dbReference type="Pfam" id="PF21088">
    <property type="entry name" value="MS_channel_1st"/>
    <property type="match status" value="1"/>
</dbReference>
<proteinExistence type="inferred from homology"/>
<organism evidence="6">
    <name type="scientific">marine metagenome</name>
    <dbReference type="NCBI Taxonomy" id="408172"/>
    <lineage>
        <taxon>unclassified sequences</taxon>
        <taxon>metagenomes</taxon>
        <taxon>ecological metagenomes</taxon>
    </lineage>
</organism>
<dbReference type="AlphaFoldDB" id="A0A382PDZ7"/>
<dbReference type="SUPFAM" id="SSF82861">
    <property type="entry name" value="Mechanosensitive channel protein MscS (YggB), transmembrane region"/>
    <property type="match status" value="1"/>
</dbReference>
<sequence length="225" mass="25075">MKYDIFSINEDLKERKPMAGFDQLLIQENVYILQAFLVMFVALLMDLFQKKIFRTLSKKAESTRNKWDDAFLLSIPRPLSAIIWITGIAFTSEIIQKATGAVILEAFIPLRDAVIIAALAWFLVLTIQHTEKNYLTAEKDIDPTTLDAISKLARISIFITAALMILQTLGFSISGVLAFGGVGGIAVGFAAKDLLSNFFGGLFVYMDRPFIVGDWVRSPDRDVEG</sequence>
<dbReference type="Pfam" id="PF00924">
    <property type="entry name" value="MS_channel_2nd"/>
    <property type="match status" value="1"/>
</dbReference>
<dbReference type="InterPro" id="IPR045042">
    <property type="entry name" value="YnaI-like"/>
</dbReference>
<name>A0A382PDZ7_9ZZZZ</name>
<comment type="subcellular location">
    <subcellularLocation>
        <location evidence="1">Membrane</location>
        <topology evidence="1">Multi-pass membrane protein</topology>
    </subcellularLocation>
</comment>